<evidence type="ECO:0000259" key="1">
    <source>
        <dbReference type="Pfam" id="PF01995"/>
    </source>
</evidence>
<feature type="domain" description="NrpR regulatory" evidence="1">
    <location>
        <begin position="5"/>
        <end position="243"/>
    </location>
</feature>
<dbReference type="Pfam" id="PF01995">
    <property type="entry name" value="NRD1_2"/>
    <property type="match status" value="1"/>
</dbReference>
<gene>
    <name evidence="2" type="ORF">RJ53_04580</name>
</gene>
<keyword evidence="3" id="KW-1185">Reference proteome</keyword>
<sequence length="248" mass="27095">MVSPLKFIHHAIDELSMQVTYDPLENEGAIVYNLFLVPLEEREYVIKTLKKVSAAGITVSDMVRFIEPGDSIHGNTVPPGMLGICTVCSITLDGIFLRRGIPVNLIGGGIIEVLEHLPRRFTHMILYESTTIDPLQVLASQDITSVNHVMKDGNGRILGNIRECHMEAETLLNSVLDDLTAGHISGVLEMGMPNTPLLGVSVSPQYLGVVAIGGTNPFAVMKEEGHSITTRAMKGLMDIREMDPISFF</sequence>
<dbReference type="InterPro" id="IPR036984">
    <property type="entry name" value="NrpR_dom_sf"/>
</dbReference>
<dbReference type="Proteomes" id="UP000730161">
    <property type="component" value="Unassembled WGS sequence"/>
</dbReference>
<comment type="caution">
    <text evidence="2">The sequence shown here is derived from an EMBL/GenBank/DDBJ whole genome shotgun (WGS) entry which is preliminary data.</text>
</comment>
<name>A0A8J7W9J7_9EURY</name>
<reference evidence="2" key="1">
    <citation type="submission" date="2014-12" db="EMBL/GenBank/DDBJ databases">
        <authorList>
            <person name="Huang H.-H."/>
            <person name="Chen S.-C."/>
            <person name="Lai M.-C."/>
        </authorList>
    </citation>
    <scope>NUCLEOTIDE SEQUENCE</scope>
    <source>
        <strain evidence="2">K1F9705b</strain>
    </source>
</reference>
<dbReference type="InterPro" id="IPR038982">
    <property type="entry name" value="NrpR"/>
</dbReference>
<proteinExistence type="predicted"/>
<dbReference type="AlphaFoldDB" id="A0A8J7W9J7"/>
<dbReference type="EMBL" id="JWHL01000004">
    <property type="protein sequence ID" value="MBR1368825.1"/>
    <property type="molecule type" value="Genomic_DNA"/>
</dbReference>
<evidence type="ECO:0000313" key="2">
    <source>
        <dbReference type="EMBL" id="MBR1368825.1"/>
    </source>
</evidence>
<dbReference type="PANTHER" id="PTHR41964:SF1">
    <property type="entry name" value="GLOBAL NITROGEN REGULATOR NRPR"/>
    <property type="match status" value="1"/>
</dbReference>
<protein>
    <recommendedName>
        <fullName evidence="1">NrpR regulatory domain-containing protein</fullName>
    </recommendedName>
</protein>
<evidence type="ECO:0000313" key="3">
    <source>
        <dbReference type="Proteomes" id="UP000730161"/>
    </source>
</evidence>
<accession>A0A8J7W9J7</accession>
<dbReference type="OrthoDB" id="358798at2157"/>
<dbReference type="Gene3D" id="3.30.70.1360">
    <property type="entry name" value="mj0159-like"/>
    <property type="match status" value="2"/>
</dbReference>
<dbReference type="RefSeq" id="WP_211530461.1">
    <property type="nucleotide sequence ID" value="NZ_JWHL01000004.1"/>
</dbReference>
<dbReference type="InterPro" id="IPR002846">
    <property type="entry name" value="NRD"/>
</dbReference>
<organism evidence="2 3">
    <name type="scientific">Methanocalculus chunghsingensis</name>
    <dbReference type="NCBI Taxonomy" id="156457"/>
    <lineage>
        <taxon>Archaea</taxon>
        <taxon>Methanobacteriati</taxon>
        <taxon>Methanobacteriota</taxon>
        <taxon>Stenosarchaea group</taxon>
        <taxon>Methanomicrobia</taxon>
        <taxon>Methanomicrobiales</taxon>
        <taxon>Methanocalculaceae</taxon>
        <taxon>Methanocalculus</taxon>
    </lineage>
</organism>
<dbReference type="PANTHER" id="PTHR41964">
    <property type="entry name" value="GLOBAL NITROGEN REGULATOR NRPR"/>
    <property type="match status" value="1"/>
</dbReference>